<reference evidence="9 10" key="1">
    <citation type="submission" date="2015-08" db="EMBL/GenBank/DDBJ databases">
        <title>Next Generation Sequencing and Analysis of the Genome of Puccinia sorghi L Schw, the Causal Agent of Maize Common Rust.</title>
        <authorList>
            <person name="Rochi L."/>
            <person name="Burguener G."/>
            <person name="Darino M."/>
            <person name="Turjanski A."/>
            <person name="Kreff E."/>
            <person name="Dieguez M.J."/>
            <person name="Sacco F."/>
        </authorList>
    </citation>
    <scope>NUCLEOTIDE SEQUENCE [LARGE SCALE GENOMIC DNA]</scope>
    <source>
        <strain evidence="9 10">RO10H11247</strain>
    </source>
</reference>
<evidence type="ECO:0000256" key="3">
    <source>
        <dbReference type="ARBA" id="ARBA00022705"/>
    </source>
</evidence>
<keyword evidence="10" id="KW-1185">Reference proteome</keyword>
<dbReference type="AlphaFoldDB" id="A0A0L6UHB6"/>
<feature type="region of interest" description="Disordered" evidence="6">
    <location>
        <begin position="707"/>
        <end position="726"/>
    </location>
</feature>
<evidence type="ECO:0000256" key="2">
    <source>
        <dbReference type="ARBA" id="ARBA00010977"/>
    </source>
</evidence>
<dbReference type="GO" id="GO:0003688">
    <property type="term" value="F:DNA replication origin binding"/>
    <property type="evidence" value="ECO:0007669"/>
    <property type="project" value="TreeGrafter"/>
</dbReference>
<evidence type="ECO:0000256" key="4">
    <source>
        <dbReference type="ARBA" id="ARBA00023125"/>
    </source>
</evidence>
<dbReference type="PANTHER" id="PTHR12748">
    <property type="entry name" value="ORIGIN RECOGNITION COMPLEX SUBUNIT 3"/>
    <property type="match status" value="1"/>
</dbReference>
<dbReference type="GO" id="GO:0005656">
    <property type="term" value="C:nuclear pre-replicative complex"/>
    <property type="evidence" value="ECO:0007669"/>
    <property type="project" value="TreeGrafter"/>
</dbReference>
<feature type="domain" description="Origin recognition complex subunit 3 N-terminal" evidence="7">
    <location>
        <begin position="125"/>
        <end position="405"/>
    </location>
</feature>
<dbReference type="CDD" id="cd20704">
    <property type="entry name" value="Orc3"/>
    <property type="match status" value="1"/>
</dbReference>
<organism evidence="9 10">
    <name type="scientific">Puccinia sorghi</name>
    <dbReference type="NCBI Taxonomy" id="27349"/>
    <lineage>
        <taxon>Eukaryota</taxon>
        <taxon>Fungi</taxon>
        <taxon>Dikarya</taxon>
        <taxon>Basidiomycota</taxon>
        <taxon>Pucciniomycotina</taxon>
        <taxon>Pucciniomycetes</taxon>
        <taxon>Pucciniales</taxon>
        <taxon>Pucciniaceae</taxon>
        <taxon>Puccinia</taxon>
    </lineage>
</organism>
<keyword evidence="5" id="KW-0539">Nucleus</keyword>
<dbReference type="InterPro" id="IPR045667">
    <property type="entry name" value="ORC3_N"/>
</dbReference>
<evidence type="ECO:0000256" key="6">
    <source>
        <dbReference type="SAM" id="MobiDB-lite"/>
    </source>
</evidence>
<feature type="region of interest" description="Disordered" evidence="6">
    <location>
        <begin position="644"/>
        <end position="668"/>
    </location>
</feature>
<dbReference type="PANTHER" id="PTHR12748:SF0">
    <property type="entry name" value="ORIGIN RECOGNITION COMPLEX SUBUNIT 3"/>
    <property type="match status" value="1"/>
</dbReference>
<sequence length="766" mass="87236">MSVDAELLSSFHLIHPEKTTFRIKPPSSRSLRGGQNPLIVRNRSTSTELIMPCHFPRFMQSTAGPTPTLQTPEYLLYQKAWAQTNQKIVVGLPSLIWSHGLQFLPLFTLPHKAQDRLLVRKSIIVQKIVDDLQRGLLDDLITFIKTTKFDFRTSIRQPIPTAVLLGTSKILNASLASRISALETPLAGSEFLPIQLNSRSCLTLSSTIKSIVNSLESRLEHLVNSDSLYTQISGANDPLARDDVQNIRILYQAHCDYCCKTRAHPSAAKAASANQPKLIFMIDEFESFDPGLLEDLISIFSNLITNIPIMLVLSLNTSAEAVHSLLPRTSAFRLKMTPFAVDMGGGAVTSLIQQIAFDPDSVFDLSSGVVRFLMDSYERLNKSIDNLIAKLQFIHLAHFHTNPLCGFFDNVSMVEEEKEQDVIEQPSNFEYLAHHLRLTNSWKRARRGQTLLVNDQELIHILWKSYRRRKQTRKSCLMALETLGRIGQLWPEKERTPEWILYNVHRPQLVDYSIEMCKLIKHSNDEMLMTVLNSLSDMTAEFDWLQTSLIRLSELMNDTELRKAGARTHLVNTHEPVLAGVVLLPADREFTSIISDITDALIQYFRKNLGTDSLLELHEAWTFDDKILLNEVFHPRYAHQIKCGLESRSPDTDSKAEEGRRSDTDEEVQDMRRLRRMYGLYMETNGKMINLHDWFGAFSQQVTADLMDKKSQSGPNKKRKKVSSNLHDENQMMEKVFLRSLADLGFLGLISHCGRKKEHVSKSFFG</sequence>
<name>A0A0L6UHB6_9BASI</name>
<feature type="domain" description="Origin recognition complex subunit 3 winged helix C-terminal" evidence="8">
    <location>
        <begin position="660"/>
        <end position="765"/>
    </location>
</feature>
<dbReference type="Proteomes" id="UP000037035">
    <property type="component" value="Unassembled WGS sequence"/>
</dbReference>
<dbReference type="InterPro" id="IPR020795">
    <property type="entry name" value="ORC3"/>
</dbReference>
<comment type="similarity">
    <text evidence="2">Belongs to the ORC3 family.</text>
</comment>
<keyword evidence="3" id="KW-0235">DNA replication</keyword>
<dbReference type="Pfam" id="PF07034">
    <property type="entry name" value="ORC3_N"/>
    <property type="match status" value="1"/>
</dbReference>
<accession>A0A0L6UHB6</accession>
<evidence type="ECO:0000259" key="7">
    <source>
        <dbReference type="Pfam" id="PF07034"/>
    </source>
</evidence>
<protein>
    <submittedName>
        <fullName evidence="9">Uncharacterized protein</fullName>
    </submittedName>
</protein>
<dbReference type="GO" id="GO:0005664">
    <property type="term" value="C:nuclear origin of replication recognition complex"/>
    <property type="evidence" value="ECO:0007669"/>
    <property type="project" value="InterPro"/>
</dbReference>
<dbReference type="STRING" id="27349.A0A0L6UHB6"/>
<dbReference type="VEuPathDB" id="FungiDB:VP01_65g6"/>
<evidence type="ECO:0000256" key="1">
    <source>
        <dbReference type="ARBA" id="ARBA00004123"/>
    </source>
</evidence>
<keyword evidence="4" id="KW-0238">DNA-binding</keyword>
<comment type="caution">
    <text evidence="9">The sequence shown here is derived from an EMBL/GenBank/DDBJ whole genome shotgun (WGS) entry which is preliminary data.</text>
</comment>
<proteinExistence type="inferred from homology"/>
<evidence type="ECO:0000256" key="5">
    <source>
        <dbReference type="ARBA" id="ARBA00023242"/>
    </source>
</evidence>
<comment type="subcellular location">
    <subcellularLocation>
        <location evidence="1">Nucleus</location>
    </subcellularLocation>
</comment>
<dbReference type="InterPro" id="IPR040855">
    <property type="entry name" value="ORC_WH_C"/>
</dbReference>
<evidence type="ECO:0000313" key="9">
    <source>
        <dbReference type="EMBL" id="KNZ47205.1"/>
    </source>
</evidence>
<dbReference type="EMBL" id="LAVV01011941">
    <property type="protein sequence ID" value="KNZ47205.1"/>
    <property type="molecule type" value="Genomic_DNA"/>
</dbReference>
<dbReference type="GO" id="GO:0006270">
    <property type="term" value="P:DNA replication initiation"/>
    <property type="evidence" value="ECO:0007669"/>
    <property type="project" value="TreeGrafter"/>
</dbReference>
<evidence type="ECO:0000259" key="8">
    <source>
        <dbReference type="Pfam" id="PF18137"/>
    </source>
</evidence>
<dbReference type="OrthoDB" id="10265211at2759"/>
<dbReference type="GO" id="GO:0031261">
    <property type="term" value="C:DNA replication preinitiation complex"/>
    <property type="evidence" value="ECO:0007669"/>
    <property type="project" value="TreeGrafter"/>
</dbReference>
<feature type="compositionally biased region" description="Basic and acidic residues" evidence="6">
    <location>
        <begin position="648"/>
        <end position="663"/>
    </location>
</feature>
<evidence type="ECO:0000313" key="10">
    <source>
        <dbReference type="Proteomes" id="UP000037035"/>
    </source>
</evidence>
<gene>
    <name evidence="9" type="ORF">VP01_65g6</name>
</gene>
<dbReference type="Pfam" id="PF18137">
    <property type="entry name" value="WHD_ORC"/>
    <property type="match status" value="1"/>
</dbReference>